<reference evidence="9 10" key="1">
    <citation type="journal article" date="2023" name="Microorganisms">
        <title>Thiorhodovibrio frisius and Trv. litoralis spp. nov., Two Novel Members from a Clade of Fastidious Purple Sulfur Bacteria That Exhibit Unique Red-Shifted Light-Harvesting Capabilities.</title>
        <authorList>
            <person name="Methner A."/>
            <person name="Kuzyk S.B."/>
            <person name="Petersen J."/>
            <person name="Bauer S."/>
            <person name="Brinkmann H."/>
            <person name="Sichau K."/>
            <person name="Wanner G."/>
            <person name="Wolf J."/>
            <person name="Neumann-Schaal M."/>
            <person name="Henke P."/>
            <person name="Tank M."/>
            <person name="Sproer C."/>
            <person name="Bunk B."/>
            <person name="Overmann J."/>
        </authorList>
    </citation>
    <scope>NUCLEOTIDE SEQUENCE [LARGE SCALE GENOMIC DNA]</scope>
    <source>
        <strain evidence="9 10">DSM 6702</strain>
    </source>
</reference>
<keyword evidence="2" id="KW-0732">Signal</keyword>
<dbReference type="Proteomes" id="UP001432180">
    <property type="component" value="Chromosome"/>
</dbReference>
<protein>
    <submittedName>
        <fullName evidence="9">D-alanyl-D-alanine endopeptidase</fullName>
        <ecNumber evidence="9">3.4.21.-</ecNumber>
    </submittedName>
</protein>
<dbReference type="Pfam" id="PF00768">
    <property type="entry name" value="Peptidase_S11"/>
    <property type="match status" value="1"/>
</dbReference>
<dbReference type="PRINTS" id="PR00725">
    <property type="entry name" value="DADACBPTASE1"/>
</dbReference>
<evidence type="ECO:0000259" key="8">
    <source>
        <dbReference type="Pfam" id="PF00768"/>
    </source>
</evidence>
<keyword evidence="10" id="KW-1185">Reference proteome</keyword>
<organism evidence="9 10">
    <name type="scientific">Thiorhodovibrio winogradskyi</name>
    <dbReference type="NCBI Taxonomy" id="77007"/>
    <lineage>
        <taxon>Bacteria</taxon>
        <taxon>Pseudomonadati</taxon>
        <taxon>Pseudomonadota</taxon>
        <taxon>Gammaproteobacteria</taxon>
        <taxon>Chromatiales</taxon>
        <taxon>Chromatiaceae</taxon>
        <taxon>Thiorhodovibrio</taxon>
    </lineage>
</organism>
<proteinExistence type="inferred from homology"/>
<feature type="domain" description="Peptidase S11 D-alanyl-D-alanine carboxypeptidase A N-terminal" evidence="8">
    <location>
        <begin position="110"/>
        <end position="334"/>
    </location>
</feature>
<evidence type="ECO:0000256" key="3">
    <source>
        <dbReference type="ARBA" id="ARBA00022801"/>
    </source>
</evidence>
<comment type="similarity">
    <text evidence="1 7">Belongs to the peptidase S11 family.</text>
</comment>
<evidence type="ECO:0000256" key="6">
    <source>
        <dbReference type="ARBA" id="ARBA00023316"/>
    </source>
</evidence>
<dbReference type="EC" id="3.4.21.-" evidence="9"/>
<dbReference type="InterPro" id="IPR001967">
    <property type="entry name" value="Peptidase_S11_N"/>
</dbReference>
<dbReference type="InterPro" id="IPR012338">
    <property type="entry name" value="Beta-lactam/transpept-like"/>
</dbReference>
<keyword evidence="5" id="KW-0573">Peptidoglycan synthesis</keyword>
<keyword evidence="6" id="KW-0961">Cell wall biogenesis/degradation</keyword>
<dbReference type="PANTHER" id="PTHR21581">
    <property type="entry name" value="D-ALANYL-D-ALANINE CARBOXYPEPTIDASE"/>
    <property type="match status" value="1"/>
</dbReference>
<evidence type="ECO:0000256" key="4">
    <source>
        <dbReference type="ARBA" id="ARBA00022960"/>
    </source>
</evidence>
<evidence type="ECO:0000256" key="5">
    <source>
        <dbReference type="ARBA" id="ARBA00022984"/>
    </source>
</evidence>
<sequence length="355" mass="39554">MHPELNKTVDMTWLSASRFVLRFFSDRLPRHSGWIPMLKLLLGILILSAASCASNHENRPDDVPRPAAAPVIEAQDWSQTTGGSALDEWIAANLRPRASRWTRLDPSLLNLHSASALIVDEHGNRLYTKNVQQIKPIASITKLMTAMVVLDAGVPMKTPIKIVEDDRDRLRNSRSRLRINEATLSRGEMIAVSVMSSDNRAAHALARTTFRGGTPAFIAAMNRKAKSLGMSNTHFADSSGLNGNNRSNAEDLVKLVRAADTYPFIRAITAKGEMTVRPFADGSPLHYRNSNSLVRDPTWQIDVSKTGFIRESGYCLVMQARIDNRRVIMIFLDSPVLWARVSDSTQVRDWLLGKN</sequence>
<dbReference type="SUPFAM" id="SSF56601">
    <property type="entry name" value="beta-lactamase/transpeptidase-like"/>
    <property type="match status" value="1"/>
</dbReference>
<accession>A0ABZ0S5U8</accession>
<evidence type="ECO:0000256" key="1">
    <source>
        <dbReference type="ARBA" id="ARBA00007164"/>
    </source>
</evidence>
<keyword evidence="4" id="KW-0133">Cell shape</keyword>
<dbReference type="Gene3D" id="3.40.710.10">
    <property type="entry name" value="DD-peptidase/beta-lactamase superfamily"/>
    <property type="match status" value="1"/>
</dbReference>
<evidence type="ECO:0000256" key="7">
    <source>
        <dbReference type="RuleBase" id="RU004016"/>
    </source>
</evidence>
<dbReference type="GO" id="GO:0016787">
    <property type="term" value="F:hydrolase activity"/>
    <property type="evidence" value="ECO:0007669"/>
    <property type="project" value="UniProtKB-KW"/>
</dbReference>
<evidence type="ECO:0000256" key="2">
    <source>
        <dbReference type="ARBA" id="ARBA00022729"/>
    </source>
</evidence>
<gene>
    <name evidence="9" type="primary">pbpG_1</name>
    <name evidence="9" type="ORF">Thiowin_01355</name>
</gene>
<evidence type="ECO:0000313" key="9">
    <source>
        <dbReference type="EMBL" id="WPL16401.1"/>
    </source>
</evidence>
<dbReference type="PANTHER" id="PTHR21581:SF26">
    <property type="entry name" value="D-ALANYL-D-ALANINE ENDOPEPTIDASE"/>
    <property type="match status" value="1"/>
</dbReference>
<name>A0ABZ0S5U8_9GAMM</name>
<dbReference type="InterPro" id="IPR018044">
    <property type="entry name" value="Peptidase_S11"/>
</dbReference>
<evidence type="ECO:0000313" key="10">
    <source>
        <dbReference type="Proteomes" id="UP001432180"/>
    </source>
</evidence>
<keyword evidence="3 9" id="KW-0378">Hydrolase</keyword>
<dbReference type="EMBL" id="CP121472">
    <property type="protein sequence ID" value="WPL16401.1"/>
    <property type="molecule type" value="Genomic_DNA"/>
</dbReference>